<dbReference type="AlphaFoldDB" id="R7ZYZ2"/>
<dbReference type="OrthoDB" id="9812600at2"/>
<dbReference type="Proteomes" id="UP000013909">
    <property type="component" value="Unassembled WGS sequence"/>
</dbReference>
<keyword evidence="3" id="KW-1185">Reference proteome</keyword>
<sequence length="301" mass="35092">MSNTSNQISFFHRRLARPLYEIIRPLQSIFNLKKRTFFDKFKVRTKEGVEFWLFNNAFYWETEIFWQGFNKINWEKKTREIWGELSYSSKTILDIGANTGIFSILAKASHPNASVFAFEPQPNIFEVLKKNNTINGFDIYCVPLALSDQEGELPFYNTGFSTFERNNTTHGSLNKEWRTEKQASIIVKVDRLDNFLIKQQVAKVDLVKIDVETLEYEVLKGYGSLLNKHRPILILEVQNQDIGEKVASLFDIHSYAFYWVNEDRGLLPVQSLGENTSQEHLNYLICPEEKQPLVKKFLADV</sequence>
<dbReference type="InterPro" id="IPR006342">
    <property type="entry name" value="FkbM_mtfrase"/>
</dbReference>
<dbReference type="InterPro" id="IPR029063">
    <property type="entry name" value="SAM-dependent_MTases_sf"/>
</dbReference>
<comment type="caution">
    <text evidence="2">The sequence shown here is derived from an EMBL/GenBank/DDBJ whole genome shotgun (WGS) entry which is preliminary data.</text>
</comment>
<gene>
    <name evidence="2" type="ORF">ADIS_0196</name>
</gene>
<evidence type="ECO:0000313" key="2">
    <source>
        <dbReference type="EMBL" id="EON79316.1"/>
    </source>
</evidence>
<reference evidence="2 3" key="1">
    <citation type="submission" date="2013-02" db="EMBL/GenBank/DDBJ databases">
        <title>A novel strain isolated from Lonar lake, Maharashtra, India.</title>
        <authorList>
            <person name="Singh A."/>
        </authorList>
    </citation>
    <scope>NUCLEOTIDE SEQUENCE [LARGE SCALE GENOMIC DNA]</scope>
    <source>
        <strain evidence="2 3">AK24</strain>
    </source>
</reference>
<protein>
    <recommendedName>
        <fullName evidence="1">Methyltransferase FkbM domain-containing protein</fullName>
    </recommendedName>
</protein>
<dbReference type="SUPFAM" id="SSF53335">
    <property type="entry name" value="S-adenosyl-L-methionine-dependent methyltransferases"/>
    <property type="match status" value="1"/>
</dbReference>
<dbReference type="Gene3D" id="3.40.50.150">
    <property type="entry name" value="Vaccinia Virus protein VP39"/>
    <property type="match status" value="1"/>
</dbReference>
<dbReference type="NCBIfam" id="TIGR01444">
    <property type="entry name" value="fkbM_fam"/>
    <property type="match status" value="1"/>
</dbReference>
<proteinExistence type="predicted"/>
<dbReference type="EMBL" id="AQHR01000008">
    <property type="protein sequence ID" value="EON79316.1"/>
    <property type="molecule type" value="Genomic_DNA"/>
</dbReference>
<feature type="domain" description="Methyltransferase FkbM" evidence="1">
    <location>
        <begin position="94"/>
        <end position="246"/>
    </location>
</feature>
<name>R7ZYZ2_9BACT</name>
<organism evidence="2 3">
    <name type="scientific">Lunatimonas lonarensis</name>
    <dbReference type="NCBI Taxonomy" id="1232681"/>
    <lineage>
        <taxon>Bacteria</taxon>
        <taxon>Pseudomonadati</taxon>
        <taxon>Bacteroidota</taxon>
        <taxon>Cytophagia</taxon>
        <taxon>Cytophagales</taxon>
        <taxon>Cyclobacteriaceae</taxon>
    </lineage>
</organism>
<dbReference type="Pfam" id="PF05050">
    <property type="entry name" value="Methyltransf_21"/>
    <property type="match status" value="1"/>
</dbReference>
<dbReference type="STRING" id="1232681.ADIS_0196"/>
<dbReference type="RefSeq" id="WP_010852348.1">
    <property type="nucleotide sequence ID" value="NZ_AQHR01000008.1"/>
</dbReference>
<accession>R7ZYZ2</accession>
<evidence type="ECO:0000313" key="3">
    <source>
        <dbReference type="Proteomes" id="UP000013909"/>
    </source>
</evidence>
<dbReference type="CDD" id="cd02440">
    <property type="entry name" value="AdoMet_MTases"/>
    <property type="match status" value="1"/>
</dbReference>
<dbReference type="PANTHER" id="PTHR34203">
    <property type="entry name" value="METHYLTRANSFERASE, FKBM FAMILY PROTEIN"/>
    <property type="match status" value="1"/>
</dbReference>
<dbReference type="InterPro" id="IPR052514">
    <property type="entry name" value="SAM-dependent_MTase"/>
</dbReference>
<evidence type="ECO:0000259" key="1">
    <source>
        <dbReference type="Pfam" id="PF05050"/>
    </source>
</evidence>
<dbReference type="PANTHER" id="PTHR34203:SF15">
    <property type="entry name" value="SLL1173 PROTEIN"/>
    <property type="match status" value="1"/>
</dbReference>